<evidence type="ECO:0000313" key="1">
    <source>
        <dbReference type="EMBL" id="GAW91710.1"/>
    </source>
</evidence>
<dbReference type="Proteomes" id="UP000197032">
    <property type="component" value="Unassembled WGS sequence"/>
</dbReference>
<evidence type="ECO:0000313" key="2">
    <source>
        <dbReference type="Proteomes" id="UP000197032"/>
    </source>
</evidence>
<dbReference type="EMBL" id="BDGJ01000030">
    <property type="protein sequence ID" value="GAW91710.1"/>
    <property type="molecule type" value="Genomic_DNA"/>
</dbReference>
<gene>
    <name evidence="1" type="ORF">KKC1_08710</name>
</gene>
<protein>
    <submittedName>
        <fullName evidence="1">Uncharacterized protein</fullName>
    </submittedName>
</protein>
<accession>A0A1Z5HR10</accession>
<sequence>MNWIGSEKPPRVFLAFTGPGTCAIGLHPWSLLADGNVLAGGTGPGPSVWLCGQLERSWLKRKRTGNVE</sequence>
<organism evidence="1 2">
    <name type="scientific">Calderihabitans maritimus</name>
    <dbReference type="NCBI Taxonomy" id="1246530"/>
    <lineage>
        <taxon>Bacteria</taxon>
        <taxon>Bacillati</taxon>
        <taxon>Bacillota</taxon>
        <taxon>Clostridia</taxon>
        <taxon>Neomoorellales</taxon>
        <taxon>Calderihabitantaceae</taxon>
        <taxon>Calderihabitans</taxon>
    </lineage>
</organism>
<reference evidence="2" key="1">
    <citation type="journal article" date="2017" name="Appl. Environ. Microbiol.">
        <title>Genomic analysis of Calderihabitans maritimus KKC1, a thermophilic hydrogenogenic carboxydotrophic bacterium isolated from marine sediment.</title>
        <authorList>
            <person name="Omae K."/>
            <person name="Yoneda Y."/>
            <person name="Fukuyama Y."/>
            <person name="Yoshida T."/>
            <person name="Sako Y."/>
        </authorList>
    </citation>
    <scope>NUCLEOTIDE SEQUENCE [LARGE SCALE GENOMIC DNA]</scope>
    <source>
        <strain evidence="2">KKC1</strain>
    </source>
</reference>
<comment type="caution">
    <text evidence="1">The sequence shown here is derived from an EMBL/GenBank/DDBJ whole genome shotgun (WGS) entry which is preliminary data.</text>
</comment>
<dbReference type="AlphaFoldDB" id="A0A1Z5HR10"/>
<keyword evidence="2" id="KW-1185">Reference proteome</keyword>
<proteinExistence type="predicted"/>
<name>A0A1Z5HR10_9FIRM</name>